<name>A0A7K1SN20_9BACT</name>
<evidence type="ECO:0000313" key="5">
    <source>
        <dbReference type="Proteomes" id="UP000436006"/>
    </source>
</evidence>
<keyword evidence="1" id="KW-0560">Oxidoreductase</keyword>
<evidence type="ECO:0000259" key="2">
    <source>
        <dbReference type="Pfam" id="PF00107"/>
    </source>
</evidence>
<organism evidence="4 5">
    <name type="scientific">Spirosoma arboris</name>
    <dbReference type="NCBI Taxonomy" id="2682092"/>
    <lineage>
        <taxon>Bacteria</taxon>
        <taxon>Pseudomonadati</taxon>
        <taxon>Bacteroidota</taxon>
        <taxon>Cytophagia</taxon>
        <taxon>Cytophagales</taxon>
        <taxon>Cytophagaceae</taxon>
        <taxon>Spirosoma</taxon>
    </lineage>
</organism>
<comment type="caution">
    <text evidence="4">The sequence shown here is derived from an EMBL/GenBank/DDBJ whole genome shotgun (WGS) entry which is preliminary data.</text>
</comment>
<dbReference type="InterPro" id="IPR013149">
    <property type="entry name" value="ADH-like_C"/>
</dbReference>
<evidence type="ECO:0000259" key="3">
    <source>
        <dbReference type="Pfam" id="PF08240"/>
    </source>
</evidence>
<feature type="domain" description="Alcohol dehydrogenase-like C-terminal" evidence="2">
    <location>
        <begin position="208"/>
        <end position="328"/>
    </location>
</feature>
<keyword evidence="5" id="KW-1185">Reference proteome</keyword>
<dbReference type="PANTHER" id="PTHR43401:SF2">
    <property type="entry name" value="L-THREONINE 3-DEHYDROGENASE"/>
    <property type="match status" value="1"/>
</dbReference>
<protein>
    <submittedName>
        <fullName evidence="4">Zinc-binding dehydrogenase</fullName>
    </submittedName>
</protein>
<gene>
    <name evidence="4" type="ORF">GO755_34530</name>
</gene>
<dbReference type="EMBL" id="WPIN01000021">
    <property type="protein sequence ID" value="MVM35192.1"/>
    <property type="molecule type" value="Genomic_DNA"/>
</dbReference>
<dbReference type="GO" id="GO:0016491">
    <property type="term" value="F:oxidoreductase activity"/>
    <property type="evidence" value="ECO:0007669"/>
    <property type="project" value="UniProtKB-KW"/>
</dbReference>
<dbReference type="InterPro" id="IPR036291">
    <property type="entry name" value="NAD(P)-bd_dom_sf"/>
</dbReference>
<dbReference type="SUPFAM" id="SSF51735">
    <property type="entry name" value="NAD(P)-binding Rossmann-fold domains"/>
    <property type="match status" value="1"/>
</dbReference>
<evidence type="ECO:0000313" key="4">
    <source>
        <dbReference type="EMBL" id="MVM35192.1"/>
    </source>
</evidence>
<dbReference type="Gene3D" id="3.40.50.720">
    <property type="entry name" value="NAD(P)-binding Rossmann-like Domain"/>
    <property type="match status" value="1"/>
</dbReference>
<sequence>MCISGSNYIRMNSEQSIFPPGKAALFKGPGKPFEIIASEIPPINDGEILVKTLYTTLCGSDIHTYCGRRQEPPNVVLGHEIVGDILWLPEGRTVTDFRGQPVSLGDRITWSIFAVPTHVEPPRKDMPQKSDQLFKYGHTSASGNDVFNGGLADYCILRPNTAFIKLSTDIPLNVAATISCAHATVAGALRVAGDIAGKKVLVFGAGLLGLSCTAMCKEAGASWIGLVDTDESRLDWGNKFGTDETYLATTTPSWPEVDVVFDMTGSPDAMKSGLNSLALGGSAIWIGAVYPAKPVDVDAQQVVRKLLTIKGLHNYNYDDFVNATAFIETNYKKYAFSELVEKEYALVEVEEAFKFAHEHKPIRVGIKLN</sequence>
<dbReference type="CDD" id="cd08231">
    <property type="entry name" value="MDR_TM0436_like"/>
    <property type="match status" value="1"/>
</dbReference>
<dbReference type="InterPro" id="IPR011032">
    <property type="entry name" value="GroES-like_sf"/>
</dbReference>
<reference evidence="4 5" key="1">
    <citation type="submission" date="2019-12" db="EMBL/GenBank/DDBJ databases">
        <title>Spirosoma sp. HMF4905 genome sequencing and assembly.</title>
        <authorList>
            <person name="Kang H."/>
            <person name="Cha I."/>
            <person name="Kim H."/>
            <person name="Joh K."/>
        </authorList>
    </citation>
    <scope>NUCLEOTIDE SEQUENCE [LARGE SCALE GENOMIC DNA]</scope>
    <source>
        <strain evidence="4 5">HMF4905</strain>
    </source>
</reference>
<dbReference type="InterPro" id="IPR050129">
    <property type="entry name" value="Zn_alcohol_dh"/>
</dbReference>
<proteinExistence type="predicted"/>
<dbReference type="Gene3D" id="3.90.180.10">
    <property type="entry name" value="Medium-chain alcohol dehydrogenases, catalytic domain"/>
    <property type="match status" value="1"/>
</dbReference>
<dbReference type="Pfam" id="PF00107">
    <property type="entry name" value="ADH_zinc_N"/>
    <property type="match status" value="1"/>
</dbReference>
<dbReference type="PANTHER" id="PTHR43401">
    <property type="entry name" value="L-THREONINE 3-DEHYDROGENASE"/>
    <property type="match status" value="1"/>
</dbReference>
<feature type="domain" description="Alcohol dehydrogenase-like N-terminal" evidence="3">
    <location>
        <begin position="45"/>
        <end position="161"/>
    </location>
</feature>
<dbReference type="AlphaFoldDB" id="A0A7K1SN20"/>
<dbReference type="SUPFAM" id="SSF50129">
    <property type="entry name" value="GroES-like"/>
    <property type="match status" value="1"/>
</dbReference>
<dbReference type="Pfam" id="PF08240">
    <property type="entry name" value="ADH_N"/>
    <property type="match status" value="1"/>
</dbReference>
<evidence type="ECO:0000256" key="1">
    <source>
        <dbReference type="ARBA" id="ARBA00023002"/>
    </source>
</evidence>
<dbReference type="Proteomes" id="UP000436006">
    <property type="component" value="Unassembled WGS sequence"/>
</dbReference>
<dbReference type="InterPro" id="IPR013154">
    <property type="entry name" value="ADH-like_N"/>
</dbReference>
<accession>A0A7K1SN20</accession>